<accession>A0ABN0D5V1</accession>
<keyword evidence="1" id="KW-0378">Hydrolase</keyword>
<proteinExistence type="predicted"/>
<reference evidence="2 3" key="1">
    <citation type="submission" date="2011-05" db="EMBL/GenBank/DDBJ databases">
        <authorList>
            <person name="Durkin A.S."/>
            <person name="Kim M."/>
            <person name="Radune D."/>
            <person name="Hostetler J."/>
            <person name="Torralba M."/>
            <person name="Gillis M."/>
            <person name="Methe B."/>
            <person name="Sutton G."/>
            <person name="Nelson K.E."/>
        </authorList>
    </citation>
    <scope>NUCLEOTIDE SEQUENCE [LARGE SCALE GENOMIC DNA]</scope>
    <source>
        <strain evidence="2 3">F0423</strain>
    </source>
</reference>
<dbReference type="Proteomes" id="UP000006035">
    <property type="component" value="Unassembled WGS sequence"/>
</dbReference>
<evidence type="ECO:0000256" key="1">
    <source>
        <dbReference type="ARBA" id="ARBA00022801"/>
    </source>
</evidence>
<dbReference type="InterPro" id="IPR005754">
    <property type="entry name" value="Sortase"/>
</dbReference>
<sequence>MRQLLSCVLSGLFIFVIALLLVLASPRATTFIETQIIEASRPVITREDKAGNQAAMKNNWRSVKLLSFCKLVKEFIHPTAVYTGAILVPSLNIDLPLANYTDDDVYTFGAGMLVPHSISSNSHFIIGAHNLGQQNSTALFTPLAFNSLPGREIIVTNFKIVKQYQITSKQVISPTNTRAPFQGSANSLSLLTCTSDNQKRILVNARLVRSYPIHDLDDPLQKKLQHKYKIDD</sequence>
<gene>
    <name evidence="2" type="ORF">HMPREF9102_1471</name>
</gene>
<dbReference type="RefSeq" id="WP_003715414.1">
    <property type="nucleotide sequence ID" value="NZ_AFTL01000012.1"/>
</dbReference>
<keyword evidence="3" id="KW-1185">Reference proteome</keyword>
<dbReference type="EMBL" id="AFTL01000012">
    <property type="protein sequence ID" value="EGS37381.1"/>
    <property type="molecule type" value="Genomic_DNA"/>
</dbReference>
<protein>
    <submittedName>
        <fullName evidence="2">Sortase family protein</fullName>
    </submittedName>
</protein>
<dbReference type="NCBIfam" id="TIGR01076">
    <property type="entry name" value="sortase_fam"/>
    <property type="match status" value="1"/>
</dbReference>
<dbReference type="InterPro" id="IPR023365">
    <property type="entry name" value="Sortase_dom-sf"/>
</dbReference>
<name>A0ABN0D5V1_9LACO</name>
<dbReference type="Pfam" id="PF04203">
    <property type="entry name" value="Sortase"/>
    <property type="match status" value="1"/>
</dbReference>
<comment type="caution">
    <text evidence="2">The sequence shown here is derived from an EMBL/GenBank/DDBJ whole genome shotgun (WGS) entry which is preliminary data.</text>
</comment>
<dbReference type="Gene3D" id="2.40.260.10">
    <property type="entry name" value="Sortase"/>
    <property type="match status" value="1"/>
</dbReference>
<dbReference type="SUPFAM" id="SSF63817">
    <property type="entry name" value="Sortase"/>
    <property type="match status" value="1"/>
</dbReference>
<evidence type="ECO:0000313" key="2">
    <source>
        <dbReference type="EMBL" id="EGS37381.1"/>
    </source>
</evidence>
<evidence type="ECO:0000313" key="3">
    <source>
        <dbReference type="Proteomes" id="UP000006035"/>
    </source>
</evidence>
<organism evidence="2 3">
    <name type="scientific">Limosilactobacillus oris F0423</name>
    <dbReference type="NCBI Taxonomy" id="944562"/>
    <lineage>
        <taxon>Bacteria</taxon>
        <taxon>Bacillati</taxon>
        <taxon>Bacillota</taxon>
        <taxon>Bacilli</taxon>
        <taxon>Lactobacillales</taxon>
        <taxon>Lactobacillaceae</taxon>
        <taxon>Limosilactobacillus</taxon>
    </lineage>
</organism>